<comment type="function">
    <text evidence="1 2">Transcription factor that specifically binds AT-rich DNA sequences related to the nuclear matrix attachment regions (MARs).</text>
</comment>
<feature type="compositionally biased region" description="Basic and acidic residues" evidence="3">
    <location>
        <begin position="255"/>
        <end position="264"/>
    </location>
</feature>
<keyword evidence="2" id="KW-0805">Transcription regulation</keyword>
<feature type="region of interest" description="Disordered" evidence="3">
    <location>
        <begin position="255"/>
        <end position="328"/>
    </location>
</feature>
<accession>A0A835E1C4</accession>
<dbReference type="InterPro" id="IPR017956">
    <property type="entry name" value="AT_hook_DNA-bd_motif"/>
</dbReference>
<dbReference type="Proteomes" id="UP000636709">
    <property type="component" value="Unassembled WGS sequence"/>
</dbReference>
<dbReference type="GO" id="GO:0005634">
    <property type="term" value="C:nucleus"/>
    <property type="evidence" value="ECO:0007669"/>
    <property type="project" value="UniProtKB-SubCell"/>
</dbReference>
<evidence type="ECO:0000313" key="5">
    <source>
        <dbReference type="EMBL" id="KAF8654594.1"/>
    </source>
</evidence>
<organism evidence="5 6">
    <name type="scientific">Digitaria exilis</name>
    <dbReference type="NCBI Taxonomy" id="1010633"/>
    <lineage>
        <taxon>Eukaryota</taxon>
        <taxon>Viridiplantae</taxon>
        <taxon>Streptophyta</taxon>
        <taxon>Embryophyta</taxon>
        <taxon>Tracheophyta</taxon>
        <taxon>Spermatophyta</taxon>
        <taxon>Magnoliopsida</taxon>
        <taxon>Liliopsida</taxon>
        <taxon>Poales</taxon>
        <taxon>Poaceae</taxon>
        <taxon>PACMAD clade</taxon>
        <taxon>Panicoideae</taxon>
        <taxon>Panicodae</taxon>
        <taxon>Paniceae</taxon>
        <taxon>Anthephorinae</taxon>
        <taxon>Digitaria</taxon>
    </lineage>
</organism>
<dbReference type="SUPFAM" id="SSF117856">
    <property type="entry name" value="AF0104/ALDC/Ptd012-like"/>
    <property type="match status" value="1"/>
</dbReference>
<dbReference type="PROSITE" id="PS51742">
    <property type="entry name" value="PPC"/>
    <property type="match status" value="1"/>
</dbReference>
<reference evidence="5" key="1">
    <citation type="submission" date="2020-07" db="EMBL/GenBank/DDBJ databases">
        <title>Genome sequence and genetic diversity analysis of an under-domesticated orphan crop, white fonio (Digitaria exilis).</title>
        <authorList>
            <person name="Bennetzen J.L."/>
            <person name="Chen S."/>
            <person name="Ma X."/>
            <person name="Wang X."/>
            <person name="Yssel A.E.J."/>
            <person name="Chaluvadi S.R."/>
            <person name="Johnson M."/>
            <person name="Gangashetty P."/>
            <person name="Hamidou F."/>
            <person name="Sanogo M.D."/>
            <person name="Zwaenepoel A."/>
            <person name="Wallace J."/>
            <person name="Van De Peer Y."/>
            <person name="Van Deynze A."/>
        </authorList>
    </citation>
    <scope>NUCLEOTIDE SEQUENCE</scope>
    <source>
        <tissue evidence="5">Leaves</tissue>
    </source>
</reference>
<sequence length="328" mass="32987">MEVGSEQRLMAGRDLFGMPKSPPASAAMQSVHMAHTGDGTPVFAAVTSSAAPQSYQPQGAHGPSMSTAVVTGGNGTMAPPGMGEPVAKKKRGRPRKYGPDGSMSLALVPASASTRSPAMGQGSSGPFSSAGSNPANSVPGVLPEVVKKRGRPKGSTNKPRMDAFVCVLTANGAISNVTLRQTATSGGTVTYEGRFEILSLSGSFLLIENGGQRSRTGGLSVSLAGPDGRLLGGGVAGLLIAASPIQIVLGSFNSEGKKEPKQRAPLDPASAPLKVTPTTAMGPSSPPSRGTLSESSGGAGSPQPLHQGMAATASNSNKSPIMSSMPWK</sequence>
<feature type="region of interest" description="Disordered" evidence="3">
    <location>
        <begin position="70"/>
        <end position="142"/>
    </location>
</feature>
<keyword evidence="2" id="KW-0804">Transcription</keyword>
<dbReference type="EMBL" id="JACEFO010002615">
    <property type="protein sequence ID" value="KAF8654594.1"/>
    <property type="molecule type" value="Genomic_DNA"/>
</dbReference>
<dbReference type="CDD" id="cd11378">
    <property type="entry name" value="DUF296"/>
    <property type="match status" value="1"/>
</dbReference>
<name>A0A835E1C4_9POAL</name>
<comment type="subcellular location">
    <subcellularLocation>
        <location evidence="2">Nucleus</location>
    </subcellularLocation>
</comment>
<proteinExistence type="predicted"/>
<dbReference type="InterPro" id="IPR005175">
    <property type="entry name" value="PPC_dom"/>
</dbReference>
<evidence type="ECO:0000259" key="4">
    <source>
        <dbReference type="PROSITE" id="PS51742"/>
    </source>
</evidence>
<feature type="compositionally biased region" description="Polar residues" evidence="3">
    <location>
        <begin position="312"/>
        <end position="322"/>
    </location>
</feature>
<comment type="domain">
    <text evidence="2">The PPC domain mediates interactions between AHL proteins.</text>
</comment>
<feature type="domain" description="PPC" evidence="4">
    <location>
        <begin position="132"/>
        <end position="278"/>
    </location>
</feature>
<evidence type="ECO:0000256" key="2">
    <source>
        <dbReference type="RuleBase" id="RU367031"/>
    </source>
</evidence>
<comment type="caution">
    <text evidence="5">The sequence shown here is derived from an EMBL/GenBank/DDBJ whole genome shotgun (WGS) entry which is preliminary data.</text>
</comment>
<dbReference type="OrthoDB" id="1750003at2759"/>
<gene>
    <name evidence="5" type="ORF">HU200_061794</name>
</gene>
<dbReference type="PANTHER" id="PTHR31500">
    <property type="entry name" value="AT-HOOK MOTIF NUCLEAR-LOCALIZED PROTEIN 9"/>
    <property type="match status" value="1"/>
</dbReference>
<evidence type="ECO:0000256" key="3">
    <source>
        <dbReference type="SAM" id="MobiDB-lite"/>
    </source>
</evidence>
<evidence type="ECO:0000313" key="6">
    <source>
        <dbReference type="Proteomes" id="UP000636709"/>
    </source>
</evidence>
<protein>
    <recommendedName>
        <fullName evidence="2">AT-hook motif nuclear-localized protein</fullName>
    </recommendedName>
</protein>
<feature type="compositionally biased region" description="Polar residues" evidence="3">
    <location>
        <begin position="124"/>
        <end position="136"/>
    </location>
</feature>
<dbReference type="PANTHER" id="PTHR31500:SF13">
    <property type="entry name" value="AT-HOOK MOTIF NUCLEAR-LOCALIZED PROTEIN"/>
    <property type="match status" value="1"/>
</dbReference>
<keyword evidence="6" id="KW-1185">Reference proteome</keyword>
<keyword evidence="2" id="KW-0238">DNA-binding</keyword>
<dbReference type="Pfam" id="PF03479">
    <property type="entry name" value="PCC"/>
    <property type="match status" value="1"/>
</dbReference>
<dbReference type="InterPro" id="IPR039605">
    <property type="entry name" value="AHL"/>
</dbReference>
<evidence type="ECO:0000256" key="1">
    <source>
        <dbReference type="ARBA" id="ARBA00003687"/>
    </source>
</evidence>
<dbReference type="SMART" id="SM00384">
    <property type="entry name" value="AT_hook"/>
    <property type="match status" value="2"/>
</dbReference>
<keyword evidence="2" id="KW-0539">Nucleus</keyword>
<feature type="compositionally biased region" description="Polar residues" evidence="3">
    <location>
        <begin position="276"/>
        <end position="296"/>
    </location>
</feature>
<dbReference type="Gene3D" id="3.30.1330.80">
    <property type="entry name" value="Hypothetical protein, similar to alpha- acetolactate decarboxylase, domain 2"/>
    <property type="match status" value="1"/>
</dbReference>
<dbReference type="GO" id="GO:0003680">
    <property type="term" value="F:minor groove of adenine-thymine-rich DNA binding"/>
    <property type="evidence" value="ECO:0007669"/>
    <property type="project" value="UniProtKB-UniRule"/>
</dbReference>
<dbReference type="AlphaFoldDB" id="A0A835E1C4"/>